<proteinExistence type="predicted"/>
<organism evidence="1 2">
    <name type="scientific">Xanthomonas phage Carpasina</name>
    <dbReference type="NCBI Taxonomy" id="2163636"/>
    <lineage>
        <taxon>Viruses</taxon>
        <taxon>Duplodnaviria</taxon>
        <taxon>Heunggongvirae</taxon>
        <taxon>Uroviricota</taxon>
        <taxon>Caudoviricetes</taxon>
        <taxon>Lindbergviridae</taxon>
        <taxon>Carpasinavirus</taxon>
        <taxon>Carpasinavirus carpasina</taxon>
    </lineage>
</organism>
<dbReference type="GeneID" id="54991510"/>
<name>A0A2S1GSU6_9CAUD</name>
<protein>
    <submittedName>
        <fullName evidence="1">Uncharacterized protein</fullName>
    </submittedName>
</protein>
<reference evidence="1 2" key="1">
    <citation type="submission" date="2018-03" db="EMBL/GenBank/DDBJ databases">
        <title>Phage therapy in agriculture - a green tech approach to combat plant pathogenic bacteria.</title>
        <authorList>
            <person name="Carstens A.B."/>
            <person name="Djurhuus A.M."/>
            <person name="Hansen L.H."/>
        </authorList>
    </citation>
    <scope>NUCLEOTIDE SEQUENCE [LARGE SCALE GENOMIC DNA]</scope>
</reference>
<dbReference type="KEGG" id="vg:54991510"/>
<accession>A0A2S1GSU6</accession>
<dbReference type="EMBL" id="MH059633">
    <property type="protein sequence ID" value="AWD92422.1"/>
    <property type="molecule type" value="Genomic_DNA"/>
</dbReference>
<dbReference type="RefSeq" id="YP_009801003.1">
    <property type="nucleotide sequence ID" value="NC_047962.1"/>
</dbReference>
<evidence type="ECO:0000313" key="1">
    <source>
        <dbReference type="EMBL" id="AWD92422.1"/>
    </source>
</evidence>
<sequence length="172" mass="19166">MSTKSTQFTAYGVRYRTKQFTAIQGLEILSKTEKISPIDVLLNTEVQVDGVWFTLSDPFNINEYVKDATLILPAMAVLNGVVDLVRDYNFGFIGDWSGVKVPKRLTEQSSSVSSNHVSPMVSQIIQDGAATMRELEEYYSLQDAFKLFDVMVAKGLSEALANEAASKKVKRR</sequence>
<keyword evidence="2" id="KW-1185">Reference proteome</keyword>
<dbReference type="Proteomes" id="UP000246901">
    <property type="component" value="Segment"/>
</dbReference>
<evidence type="ECO:0000313" key="2">
    <source>
        <dbReference type="Proteomes" id="UP000246901"/>
    </source>
</evidence>